<dbReference type="RefSeq" id="WP_103426520.1">
    <property type="nucleotide sequence ID" value="NZ_CP026309.1"/>
</dbReference>
<accession>A0A2I8VLN6</accession>
<keyword evidence="3" id="KW-0812">Transmembrane</keyword>
<dbReference type="KEGG" id="srub:C2R22_15275"/>
<dbReference type="GO" id="GO:0005886">
    <property type="term" value="C:plasma membrane"/>
    <property type="evidence" value="ECO:0007669"/>
    <property type="project" value="UniProtKB-SubCell"/>
</dbReference>
<name>A0A2I8VLN6_9EURY</name>
<evidence type="ECO:0000313" key="6">
    <source>
        <dbReference type="Proteomes" id="UP000236584"/>
    </source>
</evidence>
<evidence type="ECO:0000256" key="1">
    <source>
        <dbReference type="ARBA" id="ARBA00022729"/>
    </source>
</evidence>
<feature type="region of interest" description="Disordered" evidence="2">
    <location>
        <begin position="283"/>
        <end position="311"/>
    </location>
</feature>
<dbReference type="InterPro" id="IPR013783">
    <property type="entry name" value="Ig-like_fold"/>
</dbReference>
<dbReference type="OrthoDB" id="50312at2157"/>
<dbReference type="InterPro" id="IPR055913">
    <property type="entry name" value="DUF7490"/>
</dbReference>
<feature type="transmembrane region" description="Helical" evidence="3">
    <location>
        <begin position="311"/>
        <end position="330"/>
    </location>
</feature>
<feature type="compositionally biased region" description="Basic and acidic residues" evidence="2">
    <location>
        <begin position="283"/>
        <end position="301"/>
    </location>
</feature>
<evidence type="ECO:0000256" key="2">
    <source>
        <dbReference type="SAM" id="MobiDB-lite"/>
    </source>
</evidence>
<dbReference type="GO" id="GO:0030115">
    <property type="term" value="C:S-layer"/>
    <property type="evidence" value="ECO:0007669"/>
    <property type="project" value="UniProtKB-SubCell"/>
</dbReference>
<dbReference type="Gene3D" id="2.60.40.10">
    <property type="entry name" value="Immunoglobulins"/>
    <property type="match status" value="1"/>
</dbReference>
<dbReference type="GeneID" id="35593481"/>
<keyword evidence="3" id="KW-1133">Transmembrane helix</keyword>
<evidence type="ECO:0000256" key="3">
    <source>
        <dbReference type="SAM" id="Phobius"/>
    </source>
</evidence>
<protein>
    <submittedName>
        <fullName evidence="5">PGF-CTERM sorting domain-containing protein</fullName>
    </submittedName>
</protein>
<keyword evidence="3" id="KW-0472">Membrane</keyword>
<dbReference type="Pfam" id="PF24318">
    <property type="entry name" value="DUF7490"/>
    <property type="match status" value="2"/>
</dbReference>
<dbReference type="NCBIfam" id="TIGR04126">
    <property type="entry name" value="PGF_CTERM"/>
    <property type="match status" value="1"/>
</dbReference>
<reference evidence="5 6" key="1">
    <citation type="submission" date="2018-01" db="EMBL/GenBank/DDBJ databases">
        <title>Complete genome sequence of Salinigranum rubrum GX10T, an extremely halophilic archaeon isolated from a marine solar saltern.</title>
        <authorList>
            <person name="Han S."/>
        </authorList>
    </citation>
    <scope>NUCLEOTIDE SEQUENCE [LARGE SCALE GENOMIC DNA]</scope>
    <source>
        <strain evidence="5 6">GX10</strain>
    </source>
</reference>
<dbReference type="AlphaFoldDB" id="A0A2I8VLN6"/>
<dbReference type="EMBL" id="CP026309">
    <property type="protein sequence ID" value="AUV82831.1"/>
    <property type="molecule type" value="Genomic_DNA"/>
</dbReference>
<dbReference type="InterPro" id="IPR026371">
    <property type="entry name" value="PGF_CTERM"/>
</dbReference>
<sequence length="335" mass="35133">MPRDRTLAAGAVGLVAVALLVAAAVPGVLADPTDDGPTRPGPVRIAETSIAPGTVSGQTTVLHVQTRLDHRGNPTPNVSVRFRATDAESGFVAATETVDVGTLDEDGETLVQTNLTVEREGGYRIEATVFRDGERVGSGGKTVSGLEALTPEYARTSVGFTDSAALPAVSFSVASVSQNRTTLDLAATLTNRGDSGSENLRVTVVLRQADSNIVAARSEAQVGTIRPGRTETVETQVTVPSEYNYYIDAVLWKDGVVVDTARSAANLDPTERISVNETEREVELRVEDFSGSDDERPRAEGTEAQTVSTSAPGFGVGAAVAALLSLALVARRWGR</sequence>
<feature type="domain" description="DUF7490" evidence="4">
    <location>
        <begin position="43"/>
        <end position="147"/>
    </location>
</feature>
<evidence type="ECO:0000313" key="5">
    <source>
        <dbReference type="EMBL" id="AUV82831.1"/>
    </source>
</evidence>
<keyword evidence="6" id="KW-1185">Reference proteome</keyword>
<feature type="domain" description="DUF7490" evidence="4">
    <location>
        <begin position="164"/>
        <end position="268"/>
    </location>
</feature>
<proteinExistence type="predicted"/>
<organism evidence="5 6">
    <name type="scientific">Salinigranum rubrum</name>
    <dbReference type="NCBI Taxonomy" id="755307"/>
    <lineage>
        <taxon>Archaea</taxon>
        <taxon>Methanobacteriati</taxon>
        <taxon>Methanobacteriota</taxon>
        <taxon>Stenosarchaea group</taxon>
        <taxon>Halobacteria</taxon>
        <taxon>Halobacteriales</taxon>
        <taxon>Haloferacaceae</taxon>
        <taxon>Salinigranum</taxon>
    </lineage>
</organism>
<evidence type="ECO:0000259" key="4">
    <source>
        <dbReference type="Pfam" id="PF24318"/>
    </source>
</evidence>
<gene>
    <name evidence="5" type="ORF">C2R22_15275</name>
</gene>
<keyword evidence="1" id="KW-0732">Signal</keyword>
<dbReference type="Proteomes" id="UP000236584">
    <property type="component" value="Chromosome"/>
</dbReference>